<comment type="caution">
    <text evidence="1">The sequence shown here is derived from an EMBL/GenBank/DDBJ whole genome shotgun (WGS) entry which is preliminary data.</text>
</comment>
<evidence type="ECO:0000313" key="2">
    <source>
        <dbReference type="Proteomes" id="UP001054945"/>
    </source>
</evidence>
<name>A0AAV4XQ85_CAEEX</name>
<dbReference type="Proteomes" id="UP001054945">
    <property type="component" value="Unassembled WGS sequence"/>
</dbReference>
<keyword evidence="2" id="KW-1185">Reference proteome</keyword>
<dbReference type="EMBL" id="BPLR01018093">
    <property type="protein sequence ID" value="GIY96838.1"/>
    <property type="molecule type" value="Genomic_DNA"/>
</dbReference>
<proteinExistence type="predicted"/>
<gene>
    <name evidence="1" type="ORF">CEXT_159081</name>
</gene>
<sequence length="109" mass="12225">MNSSVRPFIPSACLAMPTRIRKLISGPIALGDHIWQSTVQGLCGIFREMCENAFHLFILSTSVVKLQKSRLRKLRNLLDSRVPIPFSLCGPPSRWANSSKKKKWTVTGT</sequence>
<protein>
    <submittedName>
        <fullName evidence="1">Uncharacterized protein</fullName>
    </submittedName>
</protein>
<dbReference type="AlphaFoldDB" id="A0AAV4XQ85"/>
<reference evidence="1 2" key="1">
    <citation type="submission" date="2021-06" db="EMBL/GenBank/DDBJ databases">
        <title>Caerostris extrusa draft genome.</title>
        <authorList>
            <person name="Kono N."/>
            <person name="Arakawa K."/>
        </authorList>
    </citation>
    <scope>NUCLEOTIDE SEQUENCE [LARGE SCALE GENOMIC DNA]</scope>
</reference>
<organism evidence="1 2">
    <name type="scientific">Caerostris extrusa</name>
    <name type="common">Bark spider</name>
    <name type="synonym">Caerostris bankana</name>
    <dbReference type="NCBI Taxonomy" id="172846"/>
    <lineage>
        <taxon>Eukaryota</taxon>
        <taxon>Metazoa</taxon>
        <taxon>Ecdysozoa</taxon>
        <taxon>Arthropoda</taxon>
        <taxon>Chelicerata</taxon>
        <taxon>Arachnida</taxon>
        <taxon>Araneae</taxon>
        <taxon>Araneomorphae</taxon>
        <taxon>Entelegynae</taxon>
        <taxon>Araneoidea</taxon>
        <taxon>Araneidae</taxon>
        <taxon>Caerostris</taxon>
    </lineage>
</organism>
<accession>A0AAV4XQ85</accession>
<evidence type="ECO:0000313" key="1">
    <source>
        <dbReference type="EMBL" id="GIY96838.1"/>
    </source>
</evidence>